<dbReference type="Proteomes" id="UP000762676">
    <property type="component" value="Unassembled WGS sequence"/>
</dbReference>
<dbReference type="Gene3D" id="3.30.420.10">
    <property type="entry name" value="Ribonuclease H-like superfamily/Ribonuclease H"/>
    <property type="match status" value="1"/>
</dbReference>
<dbReference type="PANTHER" id="PTHR37984:SF5">
    <property type="entry name" value="PROTEIN NYNRIN-LIKE"/>
    <property type="match status" value="1"/>
</dbReference>
<gene>
    <name evidence="1" type="ORF">ElyMa_000792900</name>
</gene>
<sequence length="163" mass="18312">MLHDGHLGIVKMKNLARKLLLVARSRQGHREYVKAVQRLCYVVTRSTSNTSPSMAIPCKAMAADSHRLCGSISEPMFLVIVDAHTKWVDIIPTTMSTTSTTVNILGTIFARFGIPEQVVTRQRPSVYVRGIQDFHVHQQYQACSQCTLSSGYKRNRRAYGAKF</sequence>
<reference evidence="1 2" key="1">
    <citation type="journal article" date="2021" name="Elife">
        <title>Chloroplast acquisition without the gene transfer in kleptoplastic sea slugs, Plakobranchus ocellatus.</title>
        <authorList>
            <person name="Maeda T."/>
            <person name="Takahashi S."/>
            <person name="Yoshida T."/>
            <person name="Shimamura S."/>
            <person name="Takaki Y."/>
            <person name="Nagai Y."/>
            <person name="Toyoda A."/>
            <person name="Suzuki Y."/>
            <person name="Arimoto A."/>
            <person name="Ishii H."/>
            <person name="Satoh N."/>
            <person name="Nishiyama T."/>
            <person name="Hasebe M."/>
            <person name="Maruyama T."/>
            <person name="Minagawa J."/>
            <person name="Obokata J."/>
            <person name="Shigenobu S."/>
        </authorList>
    </citation>
    <scope>NUCLEOTIDE SEQUENCE [LARGE SCALE GENOMIC DNA]</scope>
</reference>
<proteinExistence type="predicted"/>
<evidence type="ECO:0000313" key="1">
    <source>
        <dbReference type="EMBL" id="GFR89366.1"/>
    </source>
</evidence>
<dbReference type="InterPro" id="IPR036397">
    <property type="entry name" value="RNaseH_sf"/>
</dbReference>
<dbReference type="EMBL" id="BMAT01001620">
    <property type="protein sequence ID" value="GFR89366.1"/>
    <property type="molecule type" value="Genomic_DNA"/>
</dbReference>
<name>A0AAV4GVN5_9GAST</name>
<dbReference type="InterPro" id="IPR050951">
    <property type="entry name" value="Retrovirus_Pol_polyprotein"/>
</dbReference>
<keyword evidence="2" id="KW-1185">Reference proteome</keyword>
<dbReference type="AlphaFoldDB" id="A0AAV4GVN5"/>
<organism evidence="1 2">
    <name type="scientific">Elysia marginata</name>
    <dbReference type="NCBI Taxonomy" id="1093978"/>
    <lineage>
        <taxon>Eukaryota</taxon>
        <taxon>Metazoa</taxon>
        <taxon>Spiralia</taxon>
        <taxon>Lophotrochozoa</taxon>
        <taxon>Mollusca</taxon>
        <taxon>Gastropoda</taxon>
        <taxon>Heterobranchia</taxon>
        <taxon>Euthyneura</taxon>
        <taxon>Panpulmonata</taxon>
        <taxon>Sacoglossa</taxon>
        <taxon>Placobranchoidea</taxon>
        <taxon>Plakobranchidae</taxon>
        <taxon>Elysia</taxon>
    </lineage>
</organism>
<protein>
    <submittedName>
        <fullName evidence="1">Retrotransposable element Tf2 protein type 1</fullName>
    </submittedName>
</protein>
<comment type="caution">
    <text evidence="1">The sequence shown here is derived from an EMBL/GenBank/DDBJ whole genome shotgun (WGS) entry which is preliminary data.</text>
</comment>
<dbReference type="PANTHER" id="PTHR37984">
    <property type="entry name" value="PROTEIN CBG26694"/>
    <property type="match status" value="1"/>
</dbReference>
<accession>A0AAV4GVN5</accession>
<dbReference type="GO" id="GO:0003676">
    <property type="term" value="F:nucleic acid binding"/>
    <property type="evidence" value="ECO:0007669"/>
    <property type="project" value="InterPro"/>
</dbReference>
<evidence type="ECO:0000313" key="2">
    <source>
        <dbReference type="Proteomes" id="UP000762676"/>
    </source>
</evidence>